<name>A0A0F9PW78_9ZZZZ</name>
<feature type="compositionally biased region" description="Basic and acidic residues" evidence="1">
    <location>
        <begin position="141"/>
        <end position="170"/>
    </location>
</feature>
<proteinExistence type="predicted"/>
<protein>
    <recommendedName>
        <fullName evidence="3">Helix-turn-helix domain-containing protein</fullName>
    </recommendedName>
</protein>
<feature type="region of interest" description="Disordered" evidence="1">
    <location>
        <begin position="141"/>
        <end position="177"/>
    </location>
</feature>
<dbReference type="EMBL" id="LAZR01004822">
    <property type="protein sequence ID" value="KKN05291.1"/>
    <property type="molecule type" value="Genomic_DNA"/>
</dbReference>
<reference evidence="2" key="1">
    <citation type="journal article" date="2015" name="Nature">
        <title>Complex archaea that bridge the gap between prokaryotes and eukaryotes.</title>
        <authorList>
            <person name="Spang A."/>
            <person name="Saw J.H."/>
            <person name="Jorgensen S.L."/>
            <person name="Zaremba-Niedzwiedzka K."/>
            <person name="Martijn J."/>
            <person name="Lind A.E."/>
            <person name="van Eijk R."/>
            <person name="Schleper C."/>
            <person name="Guy L."/>
            <person name="Ettema T.J."/>
        </authorList>
    </citation>
    <scope>NUCLEOTIDE SEQUENCE</scope>
</reference>
<evidence type="ECO:0008006" key="3">
    <source>
        <dbReference type="Google" id="ProtNLM"/>
    </source>
</evidence>
<evidence type="ECO:0000313" key="2">
    <source>
        <dbReference type="EMBL" id="KKN05291.1"/>
    </source>
</evidence>
<dbReference type="AlphaFoldDB" id="A0A0F9PW78"/>
<organism evidence="2">
    <name type="scientific">marine sediment metagenome</name>
    <dbReference type="NCBI Taxonomy" id="412755"/>
    <lineage>
        <taxon>unclassified sequences</taxon>
        <taxon>metagenomes</taxon>
        <taxon>ecological metagenomes</taxon>
    </lineage>
</organism>
<evidence type="ECO:0000256" key="1">
    <source>
        <dbReference type="SAM" id="MobiDB-lite"/>
    </source>
</evidence>
<accession>A0A0F9PW78</accession>
<sequence>MAEIKHRKSNGAVKKGVAVYKEPWMIKVMANGHSPQAKLIFERIATFGEAGCWMHNETFCEEYHRTEDTIRRAITSLWSKGDIIVMGWNGHGRKMYAAGHPKVRPEINRLFNEAKKAGKVENIEQFNRKIRLRAHEAIPVESKVNEPQENVERTPKGLKYYQDKRQKNAVDGDIETQ</sequence>
<gene>
    <name evidence="2" type="ORF">LCGC14_1088820</name>
</gene>
<comment type="caution">
    <text evidence="2">The sequence shown here is derived from an EMBL/GenBank/DDBJ whole genome shotgun (WGS) entry which is preliminary data.</text>
</comment>